<evidence type="ECO:0000256" key="16">
    <source>
        <dbReference type="SAM" id="Phobius"/>
    </source>
</evidence>
<evidence type="ECO:0000256" key="12">
    <source>
        <dbReference type="ARBA" id="ARBA00022989"/>
    </source>
</evidence>
<dbReference type="CDD" id="cd00082">
    <property type="entry name" value="HisKA"/>
    <property type="match status" value="1"/>
</dbReference>
<dbReference type="EMBL" id="CBSW010000136">
    <property type="protein sequence ID" value="CDG96718.1"/>
    <property type="molecule type" value="Genomic_DNA"/>
</dbReference>
<keyword evidence="6" id="KW-0597">Phosphoprotein</keyword>
<dbReference type="InterPro" id="IPR036097">
    <property type="entry name" value="HisK_dim/P_sf"/>
</dbReference>
<evidence type="ECO:0000256" key="3">
    <source>
        <dbReference type="ARBA" id="ARBA00012438"/>
    </source>
</evidence>
<evidence type="ECO:0000259" key="17">
    <source>
        <dbReference type="PROSITE" id="PS50109"/>
    </source>
</evidence>
<keyword evidence="4" id="KW-1003">Cell membrane</keyword>
<evidence type="ECO:0000256" key="9">
    <source>
        <dbReference type="ARBA" id="ARBA00022741"/>
    </source>
</evidence>
<comment type="caution">
    <text evidence="19">The sequence shown here is derived from an EMBL/GenBank/DDBJ whole genome shotgun (WGS) entry which is preliminary data.</text>
</comment>
<evidence type="ECO:0000256" key="1">
    <source>
        <dbReference type="ARBA" id="ARBA00000085"/>
    </source>
</evidence>
<dbReference type="SMART" id="SM00387">
    <property type="entry name" value="HATPase_c"/>
    <property type="match status" value="1"/>
</dbReference>
<dbReference type="PRINTS" id="PR00344">
    <property type="entry name" value="BCTRLSENSOR"/>
</dbReference>
<dbReference type="EC" id="2.7.13.3" evidence="3"/>
<dbReference type="GO" id="GO:0000155">
    <property type="term" value="F:phosphorelay sensor kinase activity"/>
    <property type="evidence" value="ECO:0007669"/>
    <property type="project" value="InterPro"/>
</dbReference>
<dbReference type="CDD" id="cd06225">
    <property type="entry name" value="HAMP"/>
    <property type="match status" value="1"/>
</dbReference>
<feature type="transmembrane region" description="Helical" evidence="16">
    <location>
        <begin position="12"/>
        <end position="33"/>
    </location>
</feature>
<dbReference type="PROSITE" id="PS50885">
    <property type="entry name" value="HAMP"/>
    <property type="match status" value="1"/>
</dbReference>
<evidence type="ECO:0000256" key="10">
    <source>
        <dbReference type="ARBA" id="ARBA00022777"/>
    </source>
</evidence>
<gene>
    <name evidence="19" type="ORF">XBP1_2200029</name>
</gene>
<feature type="domain" description="Histidine kinase" evidence="17">
    <location>
        <begin position="132"/>
        <end position="332"/>
    </location>
</feature>
<evidence type="ECO:0000313" key="19">
    <source>
        <dbReference type="EMBL" id="CDG96718.1"/>
    </source>
</evidence>
<accession>A0A077NE97</accession>
<evidence type="ECO:0000256" key="4">
    <source>
        <dbReference type="ARBA" id="ARBA00022475"/>
    </source>
</evidence>
<dbReference type="InterPro" id="IPR050980">
    <property type="entry name" value="2C_sensor_his_kinase"/>
</dbReference>
<dbReference type="Pfam" id="PF00672">
    <property type="entry name" value="HAMP"/>
    <property type="match status" value="1"/>
</dbReference>
<evidence type="ECO:0000256" key="5">
    <source>
        <dbReference type="ARBA" id="ARBA00022519"/>
    </source>
</evidence>
<evidence type="ECO:0000256" key="8">
    <source>
        <dbReference type="ARBA" id="ARBA00022692"/>
    </source>
</evidence>
<comment type="catalytic activity">
    <reaction evidence="1">
        <text>ATP + protein L-histidine = ADP + protein N-phospho-L-histidine.</text>
        <dbReference type="EC" id="2.7.13.3"/>
    </reaction>
</comment>
<keyword evidence="9" id="KW-0547">Nucleotide-binding</keyword>
<evidence type="ECO:0000256" key="7">
    <source>
        <dbReference type="ARBA" id="ARBA00022679"/>
    </source>
</evidence>
<dbReference type="GO" id="GO:0005524">
    <property type="term" value="F:ATP binding"/>
    <property type="evidence" value="ECO:0007669"/>
    <property type="project" value="UniProtKB-KW"/>
</dbReference>
<dbReference type="InterPro" id="IPR003660">
    <property type="entry name" value="HAMP_dom"/>
</dbReference>
<name>A0A077NE97_XENBV</name>
<dbReference type="InterPro" id="IPR003594">
    <property type="entry name" value="HATPase_dom"/>
</dbReference>
<keyword evidence="5" id="KW-0997">Cell inner membrane</keyword>
<dbReference type="Gene3D" id="1.10.287.130">
    <property type="match status" value="1"/>
</dbReference>
<dbReference type="InterPro" id="IPR005467">
    <property type="entry name" value="His_kinase_dom"/>
</dbReference>
<dbReference type="Gene3D" id="3.30.565.10">
    <property type="entry name" value="Histidine kinase-like ATPase, C-terminal domain"/>
    <property type="match status" value="1"/>
</dbReference>
<dbReference type="SUPFAM" id="SSF55874">
    <property type="entry name" value="ATPase domain of HSP90 chaperone/DNA topoisomerase II/histidine kinase"/>
    <property type="match status" value="1"/>
</dbReference>
<keyword evidence="8 16" id="KW-0812">Transmembrane</keyword>
<evidence type="ECO:0000256" key="15">
    <source>
        <dbReference type="ARBA" id="ARBA00041011"/>
    </source>
</evidence>
<reference evidence="19" key="1">
    <citation type="submission" date="2013-07" db="EMBL/GenBank/DDBJ databases">
        <title>Sub-species coevolution in mutualistic symbiosis.</title>
        <authorList>
            <person name="Murfin K."/>
            <person name="Klassen J."/>
            <person name="Lee M."/>
            <person name="Forst S."/>
            <person name="Stock P."/>
            <person name="Goodrich-Blair H."/>
        </authorList>
    </citation>
    <scope>NUCLEOTIDE SEQUENCE [LARGE SCALE GENOMIC DNA]</scope>
    <source>
        <strain evidence="19">Puntauvense</strain>
    </source>
</reference>
<dbReference type="Pfam" id="PF00512">
    <property type="entry name" value="HisKA"/>
    <property type="match status" value="1"/>
</dbReference>
<dbReference type="InterPro" id="IPR003661">
    <property type="entry name" value="HisK_dim/P_dom"/>
</dbReference>
<keyword evidence="11" id="KW-0067">ATP-binding</keyword>
<comment type="subcellular location">
    <subcellularLocation>
        <location evidence="2">Cell inner membrane</location>
        <topology evidence="2">Multi-pass membrane protein</topology>
    </subcellularLocation>
</comment>
<feature type="domain" description="HAMP" evidence="18">
    <location>
        <begin position="72"/>
        <end position="124"/>
    </location>
</feature>
<keyword evidence="13" id="KW-0902">Two-component regulatory system</keyword>
<evidence type="ECO:0000256" key="13">
    <source>
        <dbReference type="ARBA" id="ARBA00023012"/>
    </source>
</evidence>
<proteinExistence type="predicted"/>
<dbReference type="SUPFAM" id="SSF47384">
    <property type="entry name" value="Homodimeric domain of signal transducing histidine kinase"/>
    <property type="match status" value="1"/>
</dbReference>
<evidence type="ECO:0000256" key="11">
    <source>
        <dbReference type="ARBA" id="ARBA00022840"/>
    </source>
</evidence>
<dbReference type="InterPro" id="IPR004358">
    <property type="entry name" value="Sig_transdc_His_kin-like_C"/>
</dbReference>
<dbReference type="PANTHER" id="PTHR44936:SF5">
    <property type="entry name" value="SENSOR HISTIDINE KINASE ENVZ"/>
    <property type="match status" value="1"/>
</dbReference>
<keyword evidence="12 16" id="KW-1133">Transmembrane helix</keyword>
<dbReference type="RefSeq" id="WP_038216996.1">
    <property type="nucleotide sequence ID" value="NZ_CAWLWN010000189.1"/>
</dbReference>
<dbReference type="PANTHER" id="PTHR44936">
    <property type="entry name" value="SENSOR PROTEIN CREC"/>
    <property type="match status" value="1"/>
</dbReference>
<dbReference type="InterPro" id="IPR036890">
    <property type="entry name" value="HATPase_C_sf"/>
</dbReference>
<keyword evidence="7" id="KW-0808">Transferase</keyword>
<dbReference type="GO" id="GO:0005886">
    <property type="term" value="C:plasma membrane"/>
    <property type="evidence" value="ECO:0007669"/>
    <property type="project" value="UniProtKB-SubCell"/>
</dbReference>
<organism evidence="19">
    <name type="scientific">Xenorhabdus bovienii str. puntauvense</name>
    <dbReference type="NCBI Taxonomy" id="1398201"/>
    <lineage>
        <taxon>Bacteria</taxon>
        <taxon>Pseudomonadati</taxon>
        <taxon>Pseudomonadota</taxon>
        <taxon>Gammaproteobacteria</taxon>
        <taxon>Enterobacterales</taxon>
        <taxon>Morganellaceae</taxon>
        <taxon>Xenorhabdus</taxon>
    </lineage>
</organism>
<dbReference type="SMART" id="SM00388">
    <property type="entry name" value="HisKA"/>
    <property type="match status" value="1"/>
</dbReference>
<dbReference type="SMART" id="SM00304">
    <property type="entry name" value="HAMP"/>
    <property type="match status" value="1"/>
</dbReference>
<evidence type="ECO:0000259" key="18">
    <source>
        <dbReference type="PROSITE" id="PS50885"/>
    </source>
</evidence>
<dbReference type="FunFam" id="1.10.287.130:FF:000006">
    <property type="entry name" value="Osmolarity two-component histidine kinase EnvZ"/>
    <property type="match status" value="1"/>
</dbReference>
<dbReference type="PROSITE" id="PS50109">
    <property type="entry name" value="HIS_KIN"/>
    <property type="match status" value="1"/>
</dbReference>
<dbReference type="Pfam" id="PF02518">
    <property type="entry name" value="HATPase_c"/>
    <property type="match status" value="1"/>
</dbReference>
<dbReference type="AlphaFoldDB" id="A0A077NE97"/>
<evidence type="ECO:0000256" key="14">
    <source>
        <dbReference type="ARBA" id="ARBA00023136"/>
    </source>
</evidence>
<evidence type="ECO:0000256" key="2">
    <source>
        <dbReference type="ARBA" id="ARBA00004429"/>
    </source>
</evidence>
<evidence type="ECO:0000256" key="6">
    <source>
        <dbReference type="ARBA" id="ARBA00022553"/>
    </source>
</evidence>
<sequence length="333" mass="37091">MKRLWLSLRALFPHVLYLTLVIVLGSLMISYLAAQRLVEMEKLSFAIVFSYVFASIFTAALTASIPFWFYLRAQIQPLKTMQKAVRKMEKGKIVAPLPEAGAPAIRSLTRAFNQMLTGHTALETDRASLMAGVSHDLRTPLTRIRLAIELIEGKENFLRESINRDIEECNAIIDQFIDYQRSGQNVPMSCCELNGLLDEAITVENDGVGNIESHLSANPVFIMANPLSIKRVLNNMFTNAQRYGQGWIRVSSGVTEKSGWFQVEDNGTGMTEEESATLFQPFTQGQRVHNNGGAGLGLAIIRRIVDIHDGDIEVGKSEKGGLSMRVYIPRVTK</sequence>
<dbReference type="Proteomes" id="UP000028511">
    <property type="component" value="Unassembled WGS sequence"/>
</dbReference>
<dbReference type="HOGENOM" id="CLU_000445_89_27_6"/>
<protein>
    <recommendedName>
        <fullName evidence="15">Sensor histidine kinase EnvZ</fullName>
        <ecNumber evidence="3">2.7.13.3</ecNumber>
    </recommendedName>
</protein>
<keyword evidence="10" id="KW-0418">Kinase</keyword>
<keyword evidence="14 16" id="KW-0472">Membrane</keyword>
<feature type="transmembrane region" description="Helical" evidence="16">
    <location>
        <begin position="45"/>
        <end position="71"/>
    </location>
</feature>